<sequence length="942" mass="104068">MLSLWSWHQLQLMKARDFFEPDMDVIYERTVDDAVNDPSTEQLLRAHSGVTKSDLEQDLLAPLFKDFTISRCPDVELQTFERAGEALADIEERRRCARSGAAWDWRVACSLLAVAALAVLLFGNLLWLGAAVVAAAALLSVLSWCGASVSGHVLQSFKEAALAVSWAVQRAEVGVRAVRWGKVLLKEGILPAVPHVVRRLVGDEPDSVFLPDRSSGLRTPRSAAHVVDTRAMLQLERKLDQVEYGTIAVCGPRGSGKTTLLEQCVEDAELGLLAQAPATYAPHDFLLSLSVRLCETYLSGEGYDVPEFTRLSPTRRLLRRARSRMRKLGRWSVFALPAAALVALGLYAPARSLYTQHADSIGDTGRERGDVLRDGVVDIWQGHAVVASLCVTLAGLVWWQSRHAAWLPRLIKDSWRRTGRALGHLLQCLAALSLVLDEQIMRLDLDIGPQTLATAGLLALAWRVCVACRDSGIEFDLGRWHISLRRLFQPLAALGAFGLVLYVVDSPEIRPLLADEDNPLRMAVFMVGLALVGVGRWKPRLEEPELVTRCRNHLYRLQTIQMSGNTFNATGPAQVLTLGGSHATSVTTVPPTYPELVDSFRDLLTQIAWALHLRNTTGLTRDASRTLVIAIDEVDRLGSDTEALAFLGEIKAVLGVPYVYYLISVAEDVGATFVRRGLPHRGVTDSSLDDIVHVQPSTLEESRTLLAVRTDRLTEPYVRLAHALSGGILRDLMRYGVQISEMQEKSQSHELTDISRHLVLEELSETLAGFRTLLSKHQWTPETRTILSRFGTLVTYLSDPRPCPCTQAKLQTTLEEFAFGRADDHLQSALSGQLTTEAVQLIDEASAYAYFSLTLLDIFTVRHFSQRATDAALRGEGGEPERLAQARQELGISAYSARPLIDTIRVAWSLPPATADSRRIPRQSPCTRHARQVPLLPGTPTR</sequence>
<name>A0ABV3BDM7_9ACTN</name>
<dbReference type="RefSeq" id="WP_359342897.1">
    <property type="nucleotide sequence ID" value="NZ_JBEYXV010000001.1"/>
</dbReference>
<accession>A0ABV3BDM7</accession>
<feature type="transmembrane region" description="Helical" evidence="2">
    <location>
        <begin position="328"/>
        <end position="348"/>
    </location>
</feature>
<reference evidence="3 4" key="1">
    <citation type="submission" date="2024-06" db="EMBL/GenBank/DDBJ databases">
        <title>The Natural Products Discovery Center: Release of the First 8490 Sequenced Strains for Exploring Actinobacteria Biosynthetic Diversity.</title>
        <authorList>
            <person name="Kalkreuter E."/>
            <person name="Kautsar S.A."/>
            <person name="Yang D."/>
            <person name="Bader C.D."/>
            <person name="Teijaro C.N."/>
            <person name="Fluegel L."/>
            <person name="Davis C.M."/>
            <person name="Simpson J.R."/>
            <person name="Lauterbach L."/>
            <person name="Steele A.D."/>
            <person name="Gui C."/>
            <person name="Meng S."/>
            <person name="Li G."/>
            <person name="Viehrig K."/>
            <person name="Ye F."/>
            <person name="Su P."/>
            <person name="Kiefer A.F."/>
            <person name="Nichols A."/>
            <person name="Cepeda A.J."/>
            <person name="Yan W."/>
            <person name="Fan B."/>
            <person name="Jiang Y."/>
            <person name="Adhikari A."/>
            <person name="Zheng C.-J."/>
            <person name="Schuster L."/>
            <person name="Cowan T.M."/>
            <person name="Smanski M.J."/>
            <person name="Chevrette M.G."/>
            <person name="De Carvalho L.P.S."/>
            <person name="Shen B."/>
        </authorList>
    </citation>
    <scope>NUCLEOTIDE SEQUENCE [LARGE SCALE GENOMIC DNA]</scope>
    <source>
        <strain evidence="3 4">NPDC046838</strain>
    </source>
</reference>
<feature type="transmembrane region" description="Helical" evidence="2">
    <location>
        <begin position="103"/>
        <end position="122"/>
    </location>
</feature>
<evidence type="ECO:0000256" key="2">
    <source>
        <dbReference type="SAM" id="Phobius"/>
    </source>
</evidence>
<feature type="transmembrane region" description="Helical" evidence="2">
    <location>
        <begin position="128"/>
        <end position="149"/>
    </location>
</feature>
<feature type="transmembrane region" description="Helical" evidence="2">
    <location>
        <begin position="487"/>
        <end position="504"/>
    </location>
</feature>
<comment type="caution">
    <text evidence="3">The sequence shown here is derived from an EMBL/GenBank/DDBJ whole genome shotgun (WGS) entry which is preliminary data.</text>
</comment>
<proteinExistence type="predicted"/>
<organism evidence="3 4">
    <name type="scientific">Streptomyces atriruber</name>
    <dbReference type="NCBI Taxonomy" id="545121"/>
    <lineage>
        <taxon>Bacteria</taxon>
        <taxon>Bacillati</taxon>
        <taxon>Actinomycetota</taxon>
        <taxon>Actinomycetes</taxon>
        <taxon>Kitasatosporales</taxon>
        <taxon>Streptomycetaceae</taxon>
        <taxon>Streptomyces</taxon>
    </lineage>
</organism>
<feature type="transmembrane region" description="Helical" evidence="2">
    <location>
        <begin position="379"/>
        <end position="399"/>
    </location>
</feature>
<keyword evidence="4" id="KW-1185">Reference proteome</keyword>
<keyword evidence="2" id="KW-0812">Transmembrane</keyword>
<evidence type="ECO:0000313" key="3">
    <source>
        <dbReference type="EMBL" id="MEU6819057.1"/>
    </source>
</evidence>
<evidence type="ECO:0000313" key="4">
    <source>
        <dbReference type="Proteomes" id="UP001551176"/>
    </source>
</evidence>
<keyword evidence="2" id="KW-1133">Transmembrane helix</keyword>
<keyword evidence="2" id="KW-0472">Membrane</keyword>
<evidence type="ECO:0008006" key="5">
    <source>
        <dbReference type="Google" id="ProtNLM"/>
    </source>
</evidence>
<protein>
    <recommendedName>
        <fullName evidence="5">AAA+ ATPase domain-containing protein</fullName>
    </recommendedName>
</protein>
<gene>
    <name evidence="3" type="ORF">ABZ921_00410</name>
</gene>
<dbReference type="Proteomes" id="UP001551176">
    <property type="component" value="Unassembled WGS sequence"/>
</dbReference>
<evidence type="ECO:0000256" key="1">
    <source>
        <dbReference type="SAM" id="MobiDB-lite"/>
    </source>
</evidence>
<feature type="region of interest" description="Disordered" evidence="1">
    <location>
        <begin position="916"/>
        <end position="942"/>
    </location>
</feature>
<dbReference type="EMBL" id="JBEYXV010000001">
    <property type="protein sequence ID" value="MEU6819057.1"/>
    <property type="molecule type" value="Genomic_DNA"/>
</dbReference>